<dbReference type="InterPro" id="IPR001497">
    <property type="entry name" value="MethylDNA_cys_MeTrfase_AS"/>
</dbReference>
<proteinExistence type="predicted"/>
<protein>
    <submittedName>
        <fullName evidence="11">Bifunctional DNA-binding transcriptional regulator/O6-methylguanine-DNA methyltransferase Ada</fullName>
    </submittedName>
</protein>
<dbReference type="InterPro" id="IPR018060">
    <property type="entry name" value="HTH_AraC"/>
</dbReference>
<dbReference type="InterPro" id="IPR036388">
    <property type="entry name" value="WH-like_DNA-bd_sf"/>
</dbReference>
<dbReference type="FunFam" id="1.10.10.10:FF:000410">
    <property type="entry name" value="ADA regulatory protein, putative"/>
    <property type="match status" value="1"/>
</dbReference>
<dbReference type="PANTHER" id="PTHR10815">
    <property type="entry name" value="METHYLATED-DNA--PROTEIN-CYSTEINE METHYLTRANSFERASE"/>
    <property type="match status" value="1"/>
</dbReference>
<comment type="catalytic activity">
    <reaction evidence="1">
        <text>a 4-O-methyl-thymidine in DNA + L-cysteinyl-[protein] = a thymidine in DNA + S-methyl-L-cysteinyl-[protein]</text>
        <dbReference type="Rhea" id="RHEA:53428"/>
        <dbReference type="Rhea" id="RHEA-COMP:10131"/>
        <dbReference type="Rhea" id="RHEA-COMP:10132"/>
        <dbReference type="Rhea" id="RHEA-COMP:13555"/>
        <dbReference type="Rhea" id="RHEA-COMP:13556"/>
        <dbReference type="ChEBI" id="CHEBI:29950"/>
        <dbReference type="ChEBI" id="CHEBI:82612"/>
        <dbReference type="ChEBI" id="CHEBI:137386"/>
        <dbReference type="ChEBI" id="CHEBI:137387"/>
        <dbReference type="EC" id="2.1.1.63"/>
    </reaction>
</comment>
<dbReference type="SUPFAM" id="SSF46767">
    <property type="entry name" value="Methylated DNA-protein cysteine methyltransferase, C-terminal domain"/>
    <property type="match status" value="1"/>
</dbReference>
<evidence type="ECO:0000256" key="6">
    <source>
        <dbReference type="ARBA" id="ARBA00023163"/>
    </source>
</evidence>
<dbReference type="GO" id="GO:0043565">
    <property type="term" value="F:sequence-specific DNA binding"/>
    <property type="evidence" value="ECO:0007669"/>
    <property type="project" value="InterPro"/>
</dbReference>
<reference evidence="11 12" key="1">
    <citation type="submission" date="2018-11" db="EMBL/GenBank/DDBJ databases">
        <title>Genome sequencing of Lautropia sp. KCOM 2505 (= ChDC F240).</title>
        <authorList>
            <person name="Kook J.-K."/>
            <person name="Park S.-N."/>
            <person name="Lim Y.K."/>
        </authorList>
    </citation>
    <scope>NUCLEOTIDE SEQUENCE [LARGE SCALE GENOMIC DNA]</scope>
    <source>
        <strain evidence="11 12">KCOM 2505</strain>
    </source>
</reference>
<gene>
    <name evidence="11" type="ORF">EHV23_10950</name>
</gene>
<evidence type="ECO:0000256" key="7">
    <source>
        <dbReference type="ARBA" id="ARBA00023204"/>
    </source>
</evidence>
<evidence type="ECO:0000256" key="8">
    <source>
        <dbReference type="ARBA" id="ARBA00049348"/>
    </source>
</evidence>
<organism evidence="11 12">
    <name type="scientific">Lautropia dentalis</name>
    <dbReference type="NCBI Taxonomy" id="2490857"/>
    <lineage>
        <taxon>Bacteria</taxon>
        <taxon>Pseudomonadati</taxon>
        <taxon>Pseudomonadota</taxon>
        <taxon>Betaproteobacteria</taxon>
        <taxon>Burkholderiales</taxon>
        <taxon>Burkholderiaceae</taxon>
        <taxon>Lautropia</taxon>
    </lineage>
</organism>
<comment type="catalytic activity">
    <reaction evidence="8">
        <text>a 6-O-methyl-2'-deoxyguanosine in DNA + L-cysteinyl-[protein] = S-methyl-L-cysteinyl-[protein] + a 2'-deoxyguanosine in DNA</text>
        <dbReference type="Rhea" id="RHEA:24000"/>
        <dbReference type="Rhea" id="RHEA-COMP:10131"/>
        <dbReference type="Rhea" id="RHEA-COMP:10132"/>
        <dbReference type="Rhea" id="RHEA-COMP:11367"/>
        <dbReference type="Rhea" id="RHEA-COMP:11368"/>
        <dbReference type="ChEBI" id="CHEBI:29950"/>
        <dbReference type="ChEBI" id="CHEBI:82612"/>
        <dbReference type="ChEBI" id="CHEBI:85445"/>
        <dbReference type="ChEBI" id="CHEBI:85448"/>
        <dbReference type="EC" id="2.1.1.63"/>
    </reaction>
</comment>
<accession>A0A426FMN7</accession>
<name>A0A426FMN7_9BURK</name>
<keyword evidence="2 11" id="KW-0489">Methyltransferase</keyword>
<keyword evidence="11" id="KW-0238">DNA-binding</keyword>
<dbReference type="CDD" id="cd06445">
    <property type="entry name" value="ATase"/>
    <property type="match status" value="1"/>
</dbReference>
<keyword evidence="5" id="KW-0805">Transcription regulation</keyword>
<evidence type="ECO:0000256" key="5">
    <source>
        <dbReference type="ARBA" id="ARBA00023015"/>
    </source>
</evidence>
<dbReference type="InterPro" id="IPR036631">
    <property type="entry name" value="MGMT_N_sf"/>
</dbReference>
<dbReference type="NCBIfam" id="NF011964">
    <property type="entry name" value="PRK15435.1"/>
    <property type="match status" value="1"/>
</dbReference>
<dbReference type="Pfam" id="PF12833">
    <property type="entry name" value="HTH_18"/>
    <property type="match status" value="1"/>
</dbReference>
<dbReference type="PANTHER" id="PTHR10815:SF14">
    <property type="entry name" value="BIFUNCTIONAL TRANSCRIPTIONAL ACTIVATOR_DNA REPAIR ENZYME ADA"/>
    <property type="match status" value="1"/>
</dbReference>
<dbReference type="InterPro" id="IPR014048">
    <property type="entry name" value="MethylDNA_cys_MeTrfase_DNA-bd"/>
</dbReference>
<keyword evidence="4" id="KW-0227">DNA damage</keyword>
<evidence type="ECO:0000256" key="4">
    <source>
        <dbReference type="ARBA" id="ARBA00022763"/>
    </source>
</evidence>
<evidence type="ECO:0000313" key="12">
    <source>
        <dbReference type="Proteomes" id="UP000270261"/>
    </source>
</evidence>
<keyword evidence="6" id="KW-0804">Transcription</keyword>
<comment type="caution">
    <text evidence="11">The sequence shown here is derived from an EMBL/GenBank/DDBJ whole genome shotgun (WGS) entry which is preliminary data.</text>
</comment>
<keyword evidence="12" id="KW-1185">Reference proteome</keyword>
<dbReference type="PROSITE" id="PS01124">
    <property type="entry name" value="HTH_ARAC_FAMILY_2"/>
    <property type="match status" value="1"/>
</dbReference>
<dbReference type="PROSITE" id="PS00374">
    <property type="entry name" value="MGMT"/>
    <property type="match status" value="1"/>
</dbReference>
<evidence type="ECO:0000256" key="2">
    <source>
        <dbReference type="ARBA" id="ARBA00022603"/>
    </source>
</evidence>
<keyword evidence="3 11" id="KW-0808">Transferase</keyword>
<dbReference type="OrthoDB" id="9802228at2"/>
<evidence type="ECO:0000259" key="10">
    <source>
        <dbReference type="PROSITE" id="PS01124"/>
    </source>
</evidence>
<evidence type="ECO:0000313" key="11">
    <source>
        <dbReference type="EMBL" id="RRN43905.1"/>
    </source>
</evidence>
<dbReference type="GO" id="GO:0003908">
    <property type="term" value="F:methylated-DNA-[protein]-cysteine S-methyltransferase activity"/>
    <property type="evidence" value="ECO:0007669"/>
    <property type="project" value="UniProtKB-EC"/>
</dbReference>
<dbReference type="SUPFAM" id="SSF46689">
    <property type="entry name" value="Homeodomain-like"/>
    <property type="match status" value="1"/>
</dbReference>
<dbReference type="Proteomes" id="UP000270261">
    <property type="component" value="Unassembled WGS sequence"/>
</dbReference>
<dbReference type="InterPro" id="IPR036217">
    <property type="entry name" value="MethylDNA_cys_MeTrfase_DNAb"/>
</dbReference>
<dbReference type="Pfam" id="PF01035">
    <property type="entry name" value="DNA_binding_1"/>
    <property type="match status" value="1"/>
</dbReference>
<dbReference type="NCBIfam" id="TIGR00589">
    <property type="entry name" value="ogt"/>
    <property type="match status" value="1"/>
</dbReference>
<dbReference type="EMBL" id="RRUE01000002">
    <property type="protein sequence ID" value="RRN43905.1"/>
    <property type="molecule type" value="Genomic_DNA"/>
</dbReference>
<dbReference type="GO" id="GO:0006281">
    <property type="term" value="P:DNA repair"/>
    <property type="evidence" value="ECO:0007669"/>
    <property type="project" value="UniProtKB-KW"/>
</dbReference>
<dbReference type="GO" id="GO:0032259">
    <property type="term" value="P:methylation"/>
    <property type="evidence" value="ECO:0007669"/>
    <property type="project" value="UniProtKB-KW"/>
</dbReference>
<keyword evidence="7" id="KW-0234">DNA repair</keyword>
<evidence type="ECO:0000256" key="1">
    <source>
        <dbReference type="ARBA" id="ARBA00001286"/>
    </source>
</evidence>
<dbReference type="SMART" id="SM00342">
    <property type="entry name" value="HTH_ARAC"/>
    <property type="match status" value="1"/>
</dbReference>
<dbReference type="Gene3D" id="3.30.160.70">
    <property type="entry name" value="Methylated DNA-protein cysteine methyltransferase domain"/>
    <property type="match status" value="1"/>
</dbReference>
<dbReference type="GO" id="GO:0003700">
    <property type="term" value="F:DNA-binding transcription factor activity"/>
    <property type="evidence" value="ECO:0007669"/>
    <property type="project" value="InterPro"/>
</dbReference>
<dbReference type="InterPro" id="IPR009057">
    <property type="entry name" value="Homeodomain-like_sf"/>
</dbReference>
<feature type="domain" description="HTH araC/xylS-type" evidence="10">
    <location>
        <begin position="84"/>
        <end position="181"/>
    </location>
</feature>
<evidence type="ECO:0000256" key="3">
    <source>
        <dbReference type="ARBA" id="ARBA00022679"/>
    </source>
</evidence>
<evidence type="ECO:0000256" key="9">
    <source>
        <dbReference type="SAM" id="MobiDB-lite"/>
    </source>
</evidence>
<dbReference type="AlphaFoldDB" id="A0A426FMN7"/>
<sequence length="362" mass="39205">MWMAAWGSPEPDRAMKTGTRMRNSAKAARAAKATESGEATAPPGVIPPTQVSPDAALPEQVVQDGAVVSAGSQSVDQRHAAVVTQACRLIESQGEMPDLDTLARSAGMSPSHFHRVFKAQTGLTPKAFASAHRARRLRAALNEPGVSVTEAIYDAGFNASSRFYEHADRLLGMRARNYRNGGSGEVIRFAVAQCSLGAILVAQGERGICAIMMDDDPEVLVRDLQDQFPKAQLLGGEEGFEQVVAQVVGMIEMPERGLQLPLDVRGTAFQERVWQALREIPPGSTMSYAEVAERIGAPRAVRAVANACASNRLAVAVPCHRVVRQDGHLSGYRWGVARKRELLRREGWSEPASQYDEPNNLK</sequence>
<dbReference type="Gene3D" id="1.10.10.10">
    <property type="entry name" value="Winged helix-like DNA-binding domain superfamily/Winged helix DNA-binding domain"/>
    <property type="match status" value="1"/>
</dbReference>
<dbReference type="Gene3D" id="1.10.10.60">
    <property type="entry name" value="Homeodomain-like"/>
    <property type="match status" value="1"/>
</dbReference>
<feature type="region of interest" description="Disordered" evidence="9">
    <location>
        <begin position="1"/>
        <end position="52"/>
    </location>
</feature>
<dbReference type="SUPFAM" id="SSF53155">
    <property type="entry name" value="Methylated DNA-protein cysteine methyltransferase domain"/>
    <property type="match status" value="1"/>
</dbReference>